<feature type="domain" description="RING-type" evidence="14">
    <location>
        <begin position="408"/>
        <end position="455"/>
    </location>
</feature>
<feature type="region of interest" description="Disordered" evidence="12">
    <location>
        <begin position="253"/>
        <end position="398"/>
    </location>
</feature>
<evidence type="ECO:0000256" key="8">
    <source>
        <dbReference type="ARBA" id="ARBA00022833"/>
    </source>
</evidence>
<dbReference type="AlphaFoldDB" id="A0ABD3QI37"/>
<feature type="compositionally biased region" description="Polar residues" evidence="12">
    <location>
        <begin position="385"/>
        <end position="398"/>
    </location>
</feature>
<feature type="region of interest" description="Disordered" evidence="12">
    <location>
        <begin position="82"/>
        <end position="102"/>
    </location>
</feature>
<evidence type="ECO:0000256" key="10">
    <source>
        <dbReference type="ARBA" id="ARBA00023136"/>
    </source>
</evidence>
<feature type="compositionally biased region" description="Polar residues" evidence="12">
    <location>
        <begin position="326"/>
        <end position="338"/>
    </location>
</feature>
<comment type="caution">
    <text evidence="15">The sequence shown here is derived from an EMBL/GenBank/DDBJ whole genome shotgun (WGS) entry which is preliminary data.</text>
</comment>
<keyword evidence="10 13" id="KW-0472">Membrane</keyword>
<name>A0ABD3QI37_9STRA</name>
<feature type="compositionally biased region" description="Polar residues" evidence="12">
    <location>
        <begin position="82"/>
        <end position="93"/>
    </location>
</feature>
<feature type="compositionally biased region" description="Acidic residues" evidence="12">
    <location>
        <begin position="263"/>
        <end position="275"/>
    </location>
</feature>
<evidence type="ECO:0000256" key="12">
    <source>
        <dbReference type="SAM" id="MobiDB-lite"/>
    </source>
</evidence>
<keyword evidence="9 13" id="KW-1133">Transmembrane helix</keyword>
<dbReference type="InterPro" id="IPR013083">
    <property type="entry name" value="Znf_RING/FYVE/PHD"/>
</dbReference>
<keyword evidence="8" id="KW-0862">Zinc</keyword>
<evidence type="ECO:0000256" key="3">
    <source>
        <dbReference type="ARBA" id="ARBA00022679"/>
    </source>
</evidence>
<dbReference type="PROSITE" id="PS50089">
    <property type="entry name" value="ZF_RING_2"/>
    <property type="match status" value="1"/>
</dbReference>
<keyword evidence="7" id="KW-0833">Ubl conjugation pathway</keyword>
<dbReference type="Pfam" id="PF13639">
    <property type="entry name" value="zf-RING_2"/>
    <property type="match status" value="1"/>
</dbReference>
<keyword evidence="5" id="KW-0479">Metal-binding</keyword>
<dbReference type="GO" id="GO:0016740">
    <property type="term" value="F:transferase activity"/>
    <property type="evidence" value="ECO:0007669"/>
    <property type="project" value="UniProtKB-KW"/>
</dbReference>
<protein>
    <recommendedName>
        <fullName evidence="14">RING-type domain-containing protein</fullName>
    </recommendedName>
</protein>
<organism evidence="15 16">
    <name type="scientific">Cyclotella cryptica</name>
    <dbReference type="NCBI Taxonomy" id="29204"/>
    <lineage>
        <taxon>Eukaryota</taxon>
        <taxon>Sar</taxon>
        <taxon>Stramenopiles</taxon>
        <taxon>Ochrophyta</taxon>
        <taxon>Bacillariophyta</taxon>
        <taxon>Coscinodiscophyceae</taxon>
        <taxon>Thalassiosirophycidae</taxon>
        <taxon>Stephanodiscales</taxon>
        <taxon>Stephanodiscaceae</taxon>
        <taxon>Cyclotella</taxon>
    </lineage>
</organism>
<feature type="transmembrane region" description="Helical" evidence="13">
    <location>
        <begin position="41"/>
        <end position="60"/>
    </location>
</feature>
<evidence type="ECO:0000313" key="16">
    <source>
        <dbReference type="Proteomes" id="UP001516023"/>
    </source>
</evidence>
<evidence type="ECO:0000256" key="7">
    <source>
        <dbReference type="ARBA" id="ARBA00022786"/>
    </source>
</evidence>
<dbReference type="PANTHER" id="PTHR45768">
    <property type="entry name" value="E3 UBIQUITIN-PROTEIN LIGASE RNF13-LIKE"/>
    <property type="match status" value="1"/>
</dbReference>
<feature type="compositionally biased region" description="Polar residues" evidence="12">
    <location>
        <begin position="346"/>
        <end position="362"/>
    </location>
</feature>
<reference evidence="15 16" key="1">
    <citation type="journal article" date="2020" name="G3 (Bethesda)">
        <title>Improved Reference Genome for Cyclotella cryptica CCMP332, a Model for Cell Wall Morphogenesis, Salinity Adaptation, and Lipid Production in Diatoms (Bacillariophyta).</title>
        <authorList>
            <person name="Roberts W.R."/>
            <person name="Downey K.M."/>
            <person name="Ruck E.C."/>
            <person name="Traller J.C."/>
            <person name="Alverson A.J."/>
        </authorList>
    </citation>
    <scope>NUCLEOTIDE SEQUENCE [LARGE SCALE GENOMIC DNA]</scope>
    <source>
        <strain evidence="15 16">CCMP332</strain>
    </source>
</reference>
<sequence>MSTSSGNHSSLFDVDLRSSSVNATQPLPTADEATWDTKATILLFQGIFLTILVAVILCACGRKHYHRMNLLRIQELTTIRIQESGRNGSSTNGEGAGNNPENRETNRIQQLLHVLATPLRHLDNVINIWSSSPSTDYEYYNRILERMEREKEESREGVEERTARLMNAFLKEQCVYDIKEEHFTPQSSLKKHVVVDEHHVNEGDNCNQADIENGLNNTINNDSECYPTSEVYRSAPVIDAAVADKEIVAAGSDARQEKLGDESTNDIDLEPESVDDNAVQNDNNSMNETKAQNCDLNKSCSIDPSAVHDEPSSDSSEQTPEAAKMNTLQKLPSSTSLDGTPRYLYINTSHSNTIRDTNTGPQPTANSETASTTSSSQASVPSPLLPNNNSEAPTTQASTNQRIIPNLCAICLCDYIIGDSIVLSPNIACPHAFHRECIMEWLVKMQDGAPCPCCRQTFVELENEGMKNDVMAGREMSEEELGRLRRHIQLGLQRGRAFDASVITFW</sequence>
<comment type="subcellular location">
    <subcellularLocation>
        <location evidence="1">Membrane</location>
        <topology evidence="1">Single-pass membrane protein</topology>
    </subcellularLocation>
</comment>
<dbReference type="InterPro" id="IPR001841">
    <property type="entry name" value="Znf_RING"/>
</dbReference>
<dbReference type="EMBL" id="JABMIG020000035">
    <property type="protein sequence ID" value="KAL3799990.1"/>
    <property type="molecule type" value="Genomic_DNA"/>
</dbReference>
<keyword evidence="16" id="KW-1185">Reference proteome</keyword>
<proteinExistence type="predicted"/>
<keyword evidence="6 11" id="KW-0863">Zinc-finger</keyword>
<dbReference type="PANTHER" id="PTHR45768:SF18">
    <property type="entry name" value="RING-H2 FINGER PROTEIN ATL47-RELATED"/>
    <property type="match status" value="1"/>
</dbReference>
<dbReference type="SUPFAM" id="SSF57850">
    <property type="entry name" value="RING/U-box"/>
    <property type="match status" value="1"/>
</dbReference>
<keyword evidence="4 13" id="KW-0812">Transmembrane</keyword>
<feature type="compositionally biased region" description="Low complexity" evidence="12">
    <location>
        <begin position="363"/>
        <end position="382"/>
    </location>
</feature>
<dbReference type="Gene3D" id="3.30.40.10">
    <property type="entry name" value="Zinc/RING finger domain, C3HC4 (zinc finger)"/>
    <property type="match status" value="1"/>
</dbReference>
<evidence type="ECO:0000259" key="14">
    <source>
        <dbReference type="PROSITE" id="PS50089"/>
    </source>
</evidence>
<accession>A0ABD3QI37</accession>
<feature type="compositionally biased region" description="Polar residues" evidence="12">
    <location>
        <begin position="278"/>
        <end position="302"/>
    </location>
</feature>
<evidence type="ECO:0000256" key="9">
    <source>
        <dbReference type="ARBA" id="ARBA00022989"/>
    </source>
</evidence>
<evidence type="ECO:0000256" key="5">
    <source>
        <dbReference type="ARBA" id="ARBA00022723"/>
    </source>
</evidence>
<keyword evidence="3" id="KW-0808">Transferase</keyword>
<evidence type="ECO:0000313" key="15">
    <source>
        <dbReference type="EMBL" id="KAL3799990.1"/>
    </source>
</evidence>
<evidence type="ECO:0000256" key="13">
    <source>
        <dbReference type="SAM" id="Phobius"/>
    </source>
</evidence>
<evidence type="ECO:0000256" key="4">
    <source>
        <dbReference type="ARBA" id="ARBA00022692"/>
    </source>
</evidence>
<evidence type="ECO:0000256" key="2">
    <source>
        <dbReference type="ARBA" id="ARBA00004906"/>
    </source>
</evidence>
<evidence type="ECO:0000256" key="11">
    <source>
        <dbReference type="PROSITE-ProRule" id="PRU00175"/>
    </source>
</evidence>
<comment type="pathway">
    <text evidence="2">Protein modification; protein ubiquitination.</text>
</comment>
<gene>
    <name evidence="15" type="ORF">HJC23_007463</name>
</gene>
<dbReference type="GO" id="GO:0008270">
    <property type="term" value="F:zinc ion binding"/>
    <property type="evidence" value="ECO:0007669"/>
    <property type="project" value="UniProtKB-KW"/>
</dbReference>
<evidence type="ECO:0000256" key="1">
    <source>
        <dbReference type="ARBA" id="ARBA00004167"/>
    </source>
</evidence>
<dbReference type="GO" id="GO:0016020">
    <property type="term" value="C:membrane"/>
    <property type="evidence" value="ECO:0007669"/>
    <property type="project" value="UniProtKB-SubCell"/>
</dbReference>
<evidence type="ECO:0000256" key="6">
    <source>
        <dbReference type="ARBA" id="ARBA00022771"/>
    </source>
</evidence>
<dbReference type="Proteomes" id="UP001516023">
    <property type="component" value="Unassembled WGS sequence"/>
</dbReference>